<dbReference type="GO" id="GO:0019433">
    <property type="term" value="P:triglyceride catabolic process"/>
    <property type="evidence" value="ECO:0007669"/>
    <property type="project" value="TreeGrafter"/>
</dbReference>
<keyword evidence="2" id="KW-0442">Lipid degradation</keyword>
<dbReference type="GO" id="GO:0004806">
    <property type="term" value="F:triacylglycerol lipase activity"/>
    <property type="evidence" value="ECO:0007669"/>
    <property type="project" value="TreeGrafter"/>
</dbReference>
<comment type="similarity">
    <text evidence="2">Belongs to the patatin family.</text>
</comment>
<feature type="domain" description="PNPLA" evidence="5">
    <location>
        <begin position="51"/>
        <end position="212"/>
    </location>
</feature>
<comment type="caution">
    <text evidence="6">The sequence shown here is derived from an EMBL/GenBank/DDBJ whole genome shotgun (WGS) entry which is preliminary data.</text>
</comment>
<evidence type="ECO:0000313" key="6">
    <source>
        <dbReference type="EMBL" id="GHP05611.1"/>
    </source>
</evidence>
<keyword evidence="2" id="KW-0378">Hydrolase</keyword>
<dbReference type="GO" id="GO:0005737">
    <property type="term" value="C:cytoplasm"/>
    <property type="evidence" value="ECO:0007669"/>
    <property type="project" value="TreeGrafter"/>
</dbReference>
<dbReference type="EMBL" id="BNJQ01000010">
    <property type="protein sequence ID" value="GHP05611.1"/>
    <property type="molecule type" value="Genomic_DNA"/>
</dbReference>
<evidence type="ECO:0000259" key="5">
    <source>
        <dbReference type="Pfam" id="PF01734"/>
    </source>
</evidence>
<dbReference type="InterPro" id="IPR033562">
    <property type="entry name" value="PLPL"/>
</dbReference>
<dbReference type="Proteomes" id="UP000660262">
    <property type="component" value="Unassembled WGS sequence"/>
</dbReference>
<feature type="transmembrane region" description="Helical" evidence="4">
    <location>
        <begin position="381"/>
        <end position="401"/>
    </location>
</feature>
<sequence>MVSPVSHRLSRERGSARDEGALRGALGGADNNGSCPLVTSVHQGTPNCVFAFGSSGWLFIWYLGVIKCIKEHNLHKNAYCIGSSGGSITGGTLFCDVIGTLDALARYVLTCASEARGSLFGNFHLRRYVRVAIERHTPEELARILNGRMEISVTRITWGGLVNHRIKKFESYEAMKQAMLASACLVPLAGFPMKLGELGYCFDGGLTDFNPIGGWRTFGTFSGIHHVVPMARRRGDDAETNAPCTVSNDNTLLVRACPFYCSRAHIVPEVFVPPWWAIYPPAPDKLWELYHMGYRDAARWLRDARRDGNGGNLPDLTENAAEVLRQHEERTSSASPRDANASSLRRSSSWWNLMHDEIAPETVGSAMDITRFFARILSLQLVFFELVLHAIFAIAALFIPLLRGIGPDGLPQSSGDVLSRLRTYVQGLLVVALAQLPGYHTFFGRRRREGDGEGEGEGEEDVVLLRQQDAAQGASRGADPPAPEPKRAPGKGSSAETTPPDWNLRQLSFLFRVLGPVVRKEI</sequence>
<evidence type="ECO:0000256" key="2">
    <source>
        <dbReference type="RuleBase" id="RU361262"/>
    </source>
</evidence>
<proteinExistence type="inferred from homology"/>
<evidence type="ECO:0000313" key="7">
    <source>
        <dbReference type="Proteomes" id="UP000660262"/>
    </source>
</evidence>
<dbReference type="SUPFAM" id="SSF52151">
    <property type="entry name" value="FabD/lysophospholipase-like"/>
    <property type="match status" value="1"/>
</dbReference>
<gene>
    <name evidence="6" type="ORF">PPROV_000436100</name>
</gene>
<accession>A0A830HJ71</accession>
<protein>
    <recommendedName>
        <fullName evidence="2">Patatin</fullName>
        <ecNumber evidence="2">3.1.1.-</ecNumber>
    </recommendedName>
</protein>
<dbReference type="PANTHER" id="PTHR12406:SF42">
    <property type="entry name" value="PNPLA DOMAIN-CONTAINING PROTEIN"/>
    <property type="match status" value="1"/>
</dbReference>
<evidence type="ECO:0000256" key="1">
    <source>
        <dbReference type="ARBA" id="ARBA00023098"/>
    </source>
</evidence>
<dbReference type="OrthoDB" id="496553at2759"/>
<dbReference type="InterPro" id="IPR016035">
    <property type="entry name" value="Acyl_Trfase/lysoPLipase"/>
</dbReference>
<name>A0A830HJ71_9CHLO</name>
<dbReference type="AlphaFoldDB" id="A0A830HJ71"/>
<dbReference type="Pfam" id="PF01734">
    <property type="entry name" value="Patatin"/>
    <property type="match status" value="1"/>
</dbReference>
<dbReference type="EC" id="3.1.1.-" evidence="2"/>
<keyword evidence="4" id="KW-1133">Transmembrane helix</keyword>
<reference evidence="6" key="1">
    <citation type="submission" date="2020-10" db="EMBL/GenBank/DDBJ databases">
        <title>Unveiling of a novel bifunctional photoreceptor, Dualchrome1, isolated from a cosmopolitan green alga.</title>
        <authorList>
            <person name="Suzuki S."/>
            <person name="Kawachi M."/>
        </authorList>
    </citation>
    <scope>NUCLEOTIDE SEQUENCE</scope>
    <source>
        <strain evidence="6">NIES 2893</strain>
    </source>
</reference>
<dbReference type="PANTHER" id="PTHR12406">
    <property type="entry name" value="CALCIUM-INDEPENDENT PHOSPHOLIPASE A2 IPLA2 -RELATED"/>
    <property type="match status" value="1"/>
</dbReference>
<dbReference type="GO" id="GO:0055088">
    <property type="term" value="P:lipid homeostasis"/>
    <property type="evidence" value="ECO:0007669"/>
    <property type="project" value="TreeGrafter"/>
</dbReference>
<feature type="region of interest" description="Disordered" evidence="3">
    <location>
        <begin position="470"/>
        <end position="501"/>
    </location>
</feature>
<feature type="transmembrane region" description="Helical" evidence="4">
    <location>
        <begin position="49"/>
        <end position="69"/>
    </location>
</feature>
<evidence type="ECO:0000256" key="4">
    <source>
        <dbReference type="SAM" id="Phobius"/>
    </source>
</evidence>
<keyword evidence="4" id="KW-0472">Membrane</keyword>
<organism evidence="6 7">
    <name type="scientific">Pycnococcus provasolii</name>
    <dbReference type="NCBI Taxonomy" id="41880"/>
    <lineage>
        <taxon>Eukaryota</taxon>
        <taxon>Viridiplantae</taxon>
        <taxon>Chlorophyta</taxon>
        <taxon>Pseudoscourfieldiophyceae</taxon>
        <taxon>Pseudoscourfieldiales</taxon>
        <taxon>Pycnococcaceae</taxon>
        <taxon>Pycnococcus</taxon>
    </lineage>
</organism>
<keyword evidence="1 2" id="KW-0443">Lipid metabolism</keyword>
<dbReference type="GO" id="GO:0005811">
    <property type="term" value="C:lipid droplet"/>
    <property type="evidence" value="ECO:0007669"/>
    <property type="project" value="TreeGrafter"/>
</dbReference>
<dbReference type="InterPro" id="IPR002641">
    <property type="entry name" value="PNPLA_dom"/>
</dbReference>
<dbReference type="GO" id="GO:0016020">
    <property type="term" value="C:membrane"/>
    <property type="evidence" value="ECO:0007669"/>
    <property type="project" value="TreeGrafter"/>
</dbReference>
<keyword evidence="4" id="KW-0812">Transmembrane</keyword>
<comment type="domain">
    <text evidence="2">The nitrogen atoms of the two glycine residues in the GGXR motif define the oxyanion hole, and stabilize the oxyanion that forms during the nucleophilic attack by the catalytic serine during substrate cleavage.</text>
</comment>
<comment type="function">
    <text evidence="2">Lipolytic acyl hydrolase (LAH).</text>
</comment>
<keyword evidence="7" id="KW-1185">Reference proteome</keyword>
<evidence type="ECO:0000256" key="3">
    <source>
        <dbReference type="SAM" id="MobiDB-lite"/>
    </source>
</evidence>